<dbReference type="InterPro" id="IPR011129">
    <property type="entry name" value="CSD"/>
</dbReference>
<name>A0AAN3AA69_BACO1</name>
<feature type="region of interest" description="Disordered" evidence="1">
    <location>
        <begin position="24"/>
        <end position="55"/>
    </location>
</feature>
<organism evidence="3 4">
    <name type="scientific">Bacteroides ovatus (strain ATCC 8483 / DSM 1896 / JCM 5824 / BCRC 10623 / CCUG 4943 / NCTC 11153)</name>
    <dbReference type="NCBI Taxonomy" id="411476"/>
    <lineage>
        <taxon>Bacteria</taxon>
        <taxon>Pseudomonadati</taxon>
        <taxon>Bacteroidota</taxon>
        <taxon>Bacteroidia</taxon>
        <taxon>Bacteroidales</taxon>
        <taxon>Bacteroidaceae</taxon>
        <taxon>Bacteroides</taxon>
    </lineage>
</organism>
<feature type="domain" description="CSD" evidence="2">
    <location>
        <begin position="104"/>
        <end position="165"/>
    </location>
</feature>
<dbReference type="GO" id="GO:0003677">
    <property type="term" value="F:DNA binding"/>
    <property type="evidence" value="ECO:0007669"/>
    <property type="project" value="UniProtKB-KW"/>
</dbReference>
<dbReference type="PRINTS" id="PR00050">
    <property type="entry name" value="COLDSHOCK"/>
</dbReference>
<comment type="caution">
    <text evidence="3">The sequence shown here is derived from an EMBL/GenBank/DDBJ whole genome shotgun (WGS) entry which is preliminary data.</text>
</comment>
<evidence type="ECO:0000313" key="3">
    <source>
        <dbReference type="EMBL" id="EDO12706.1"/>
    </source>
</evidence>
<dbReference type="CDD" id="cd04458">
    <property type="entry name" value="CSP_CDS"/>
    <property type="match status" value="1"/>
</dbReference>
<dbReference type="Pfam" id="PF00313">
    <property type="entry name" value="CSD"/>
    <property type="match status" value="1"/>
</dbReference>
<keyword evidence="3" id="KW-0238">DNA-binding</keyword>
<dbReference type="SUPFAM" id="SSF50249">
    <property type="entry name" value="Nucleic acid-binding proteins"/>
    <property type="match status" value="1"/>
</dbReference>
<reference evidence="3 4" key="1">
    <citation type="submission" date="2007-03" db="EMBL/GenBank/DDBJ databases">
        <authorList>
            <person name="Fulton L."/>
            <person name="Clifton S."/>
            <person name="Fulton B."/>
            <person name="Xu J."/>
            <person name="Minx P."/>
            <person name="Pepin K.H."/>
            <person name="Johnson M."/>
            <person name="Thiruvilangam P."/>
            <person name="Bhonagiri V."/>
            <person name="Nash W.E."/>
            <person name="Mardis E.R."/>
            <person name="Wilson R.K."/>
        </authorList>
    </citation>
    <scope>NUCLEOTIDE SEQUENCE [LARGE SCALE GENOMIC DNA]</scope>
    <source>
        <strain evidence="4">ATCC 8483 / DSM 1896 / JCM 5824 / BCRC 10623 / CCUG 4943 / NCTC 11153</strain>
    </source>
</reference>
<evidence type="ECO:0000313" key="4">
    <source>
        <dbReference type="Proteomes" id="UP000005475"/>
    </source>
</evidence>
<sequence length="180" mass="20391">MKSTNNNLFKINIKLNINSMAKSMTVGKRENEKKRLAKREEKLKKKESKKLSGSSNSFEDMIAYVDENGMITSTPPTEDIKKEEINPDEIIIATPKKEEEEPTILRGRVEFFNESRGFGFIKDLSGVEKYFFHVNNVIGNIAENNIVTFDLERGVKGMNAINISLENKSTSEDLAQSKPV</sequence>
<dbReference type="GO" id="GO:0005829">
    <property type="term" value="C:cytosol"/>
    <property type="evidence" value="ECO:0007669"/>
    <property type="project" value="UniProtKB-ARBA"/>
</dbReference>
<dbReference type="SMART" id="SM00357">
    <property type="entry name" value="CSP"/>
    <property type="match status" value="1"/>
</dbReference>
<dbReference type="AlphaFoldDB" id="A0AAN3AA69"/>
<accession>A0AAN3AA69</accession>
<dbReference type="PROSITE" id="PS51857">
    <property type="entry name" value="CSD_2"/>
    <property type="match status" value="1"/>
</dbReference>
<feature type="compositionally biased region" description="Basic and acidic residues" evidence="1">
    <location>
        <begin position="27"/>
        <end position="44"/>
    </location>
</feature>
<gene>
    <name evidence="3" type="ORF">BACOVA_01520</name>
</gene>
<evidence type="ECO:0000256" key="1">
    <source>
        <dbReference type="SAM" id="MobiDB-lite"/>
    </source>
</evidence>
<dbReference type="EMBL" id="AAXF02000044">
    <property type="protein sequence ID" value="EDO12706.1"/>
    <property type="molecule type" value="Genomic_DNA"/>
</dbReference>
<proteinExistence type="predicted"/>
<evidence type="ECO:0000259" key="2">
    <source>
        <dbReference type="PROSITE" id="PS51857"/>
    </source>
</evidence>
<dbReference type="InterPro" id="IPR012340">
    <property type="entry name" value="NA-bd_OB-fold"/>
</dbReference>
<dbReference type="Proteomes" id="UP000005475">
    <property type="component" value="Unassembled WGS sequence"/>
</dbReference>
<reference evidence="4" key="2">
    <citation type="submission" date="2007-04" db="EMBL/GenBank/DDBJ databases">
        <title>Draft genome sequence of Bacteroides ovatus (ATCC 8483).</title>
        <authorList>
            <person name="Sudarsanam P."/>
            <person name="Ley R."/>
            <person name="Guruge J."/>
            <person name="Turnbaugh P.J."/>
            <person name="Mahowald M."/>
            <person name="Liep D."/>
            <person name="Gordon J."/>
        </authorList>
    </citation>
    <scope>NUCLEOTIDE SEQUENCE [LARGE SCALE GENOMIC DNA]</scope>
    <source>
        <strain evidence="4">ATCC 8483 / DSM 1896 / JCM 5824 / BCRC 10623 / CCUG 4943 / NCTC 11153</strain>
    </source>
</reference>
<dbReference type="Gene3D" id="2.40.50.140">
    <property type="entry name" value="Nucleic acid-binding proteins"/>
    <property type="match status" value="1"/>
</dbReference>
<protein>
    <submittedName>
        <fullName evidence="3">Cold-shock DNA-binding domain protein</fullName>
    </submittedName>
</protein>
<dbReference type="InterPro" id="IPR002059">
    <property type="entry name" value="CSP_DNA-bd"/>
</dbReference>